<keyword evidence="1" id="KW-1133">Transmembrane helix</keyword>
<keyword evidence="1" id="KW-0472">Membrane</keyword>
<keyword evidence="1" id="KW-0812">Transmembrane</keyword>
<name>A0A2A9ELP9_9MICO</name>
<dbReference type="RefSeq" id="WP_098485414.1">
    <property type="nucleotide sequence ID" value="NZ_PDJI01000004.1"/>
</dbReference>
<dbReference type="OrthoDB" id="119681at2"/>
<proteinExistence type="predicted"/>
<feature type="transmembrane region" description="Helical" evidence="1">
    <location>
        <begin position="97"/>
        <end position="116"/>
    </location>
</feature>
<dbReference type="AlphaFoldDB" id="A0A2A9ELP9"/>
<dbReference type="Proteomes" id="UP000222106">
    <property type="component" value="Unassembled WGS sequence"/>
</dbReference>
<evidence type="ECO:0000313" key="2">
    <source>
        <dbReference type="EMBL" id="PFG39838.1"/>
    </source>
</evidence>
<feature type="transmembrane region" description="Helical" evidence="1">
    <location>
        <begin position="27"/>
        <end position="45"/>
    </location>
</feature>
<gene>
    <name evidence="2" type="ORF">ATJ97_2356</name>
</gene>
<comment type="caution">
    <text evidence="2">The sequence shown here is derived from an EMBL/GenBank/DDBJ whole genome shotgun (WGS) entry which is preliminary data.</text>
</comment>
<reference evidence="2 3" key="1">
    <citation type="submission" date="2017-10" db="EMBL/GenBank/DDBJ databases">
        <title>Sequencing the genomes of 1000 actinobacteria strains.</title>
        <authorList>
            <person name="Klenk H.-P."/>
        </authorList>
    </citation>
    <scope>NUCLEOTIDE SEQUENCE [LARGE SCALE GENOMIC DNA]</scope>
    <source>
        <strain evidence="2 3">DSM 21838</strain>
    </source>
</reference>
<evidence type="ECO:0000313" key="3">
    <source>
        <dbReference type="Proteomes" id="UP000222106"/>
    </source>
</evidence>
<organism evidence="2 3">
    <name type="scientific">Georgenia soli</name>
    <dbReference type="NCBI Taxonomy" id="638953"/>
    <lineage>
        <taxon>Bacteria</taxon>
        <taxon>Bacillati</taxon>
        <taxon>Actinomycetota</taxon>
        <taxon>Actinomycetes</taxon>
        <taxon>Micrococcales</taxon>
        <taxon>Bogoriellaceae</taxon>
        <taxon>Georgenia</taxon>
    </lineage>
</organism>
<sequence length="154" mass="16261">MGASVAGAAPSVSGGTTVLRRARTEPAYGAFTLLRVGFTVLPVVFGLDKFANVLTSWEGYLAPWIVGLLPFSAGTAMMIVGVVEVVAGVLVAVKPRYGAYVVALWLAGIIVNLVTYPGFYDVALRDFGLMLAALTLGRLASAYDPAWGRRDHAR</sequence>
<evidence type="ECO:0008006" key="4">
    <source>
        <dbReference type="Google" id="ProtNLM"/>
    </source>
</evidence>
<accession>A0A2A9ELP9</accession>
<dbReference type="EMBL" id="PDJI01000004">
    <property type="protein sequence ID" value="PFG39838.1"/>
    <property type="molecule type" value="Genomic_DNA"/>
</dbReference>
<keyword evidence="3" id="KW-1185">Reference proteome</keyword>
<protein>
    <recommendedName>
        <fullName evidence="4">DoxX-like protein</fullName>
    </recommendedName>
</protein>
<feature type="transmembrane region" description="Helical" evidence="1">
    <location>
        <begin position="65"/>
        <end position="90"/>
    </location>
</feature>
<evidence type="ECO:0000256" key="1">
    <source>
        <dbReference type="SAM" id="Phobius"/>
    </source>
</evidence>